<evidence type="ECO:0000313" key="3">
    <source>
        <dbReference type="Proteomes" id="UP000215914"/>
    </source>
</evidence>
<protein>
    <submittedName>
        <fullName evidence="2">Uncharacterized protein</fullName>
    </submittedName>
</protein>
<feature type="region of interest" description="Disordered" evidence="1">
    <location>
        <begin position="67"/>
        <end position="95"/>
    </location>
</feature>
<organism evidence="2 3">
    <name type="scientific">Helianthus annuus</name>
    <name type="common">Common sunflower</name>
    <dbReference type="NCBI Taxonomy" id="4232"/>
    <lineage>
        <taxon>Eukaryota</taxon>
        <taxon>Viridiplantae</taxon>
        <taxon>Streptophyta</taxon>
        <taxon>Embryophyta</taxon>
        <taxon>Tracheophyta</taxon>
        <taxon>Spermatophyta</taxon>
        <taxon>Magnoliopsida</taxon>
        <taxon>eudicotyledons</taxon>
        <taxon>Gunneridae</taxon>
        <taxon>Pentapetalae</taxon>
        <taxon>asterids</taxon>
        <taxon>campanulids</taxon>
        <taxon>Asterales</taxon>
        <taxon>Asteraceae</taxon>
        <taxon>Asteroideae</taxon>
        <taxon>Heliantheae alliance</taxon>
        <taxon>Heliantheae</taxon>
        <taxon>Helianthus</taxon>
    </lineage>
</organism>
<accession>A0A9K3JJR3</accession>
<gene>
    <name evidence="2" type="ORF">HanXRQr2_Chr03g0135731</name>
</gene>
<dbReference type="AlphaFoldDB" id="A0A9K3JJR3"/>
<dbReference type="Proteomes" id="UP000215914">
    <property type="component" value="Unassembled WGS sequence"/>
</dbReference>
<dbReference type="Gramene" id="mRNA:HanXRQr2_Chr03g0135731">
    <property type="protein sequence ID" value="CDS:HanXRQr2_Chr03g0135731.1"/>
    <property type="gene ID" value="HanXRQr2_Chr03g0135731"/>
</dbReference>
<proteinExistence type="predicted"/>
<name>A0A9K3JJR3_HELAN</name>
<comment type="caution">
    <text evidence="2">The sequence shown here is derived from an EMBL/GenBank/DDBJ whole genome shotgun (WGS) entry which is preliminary data.</text>
</comment>
<dbReference type="EMBL" id="MNCJ02000318">
    <property type="protein sequence ID" value="KAF5816570.1"/>
    <property type="molecule type" value="Genomic_DNA"/>
</dbReference>
<evidence type="ECO:0000313" key="2">
    <source>
        <dbReference type="EMBL" id="KAF5816570.1"/>
    </source>
</evidence>
<keyword evidence="3" id="KW-1185">Reference proteome</keyword>
<reference evidence="2" key="2">
    <citation type="submission" date="2020-06" db="EMBL/GenBank/DDBJ databases">
        <title>Helianthus annuus Genome sequencing and assembly Release 2.</title>
        <authorList>
            <person name="Gouzy J."/>
            <person name="Langlade N."/>
            <person name="Munos S."/>
        </authorList>
    </citation>
    <scope>NUCLEOTIDE SEQUENCE</scope>
    <source>
        <tissue evidence="2">Leaves</tissue>
    </source>
</reference>
<evidence type="ECO:0000256" key="1">
    <source>
        <dbReference type="SAM" id="MobiDB-lite"/>
    </source>
</evidence>
<reference evidence="2" key="1">
    <citation type="journal article" date="2017" name="Nature">
        <title>The sunflower genome provides insights into oil metabolism, flowering and Asterid evolution.</title>
        <authorList>
            <person name="Badouin H."/>
            <person name="Gouzy J."/>
            <person name="Grassa C.J."/>
            <person name="Murat F."/>
            <person name="Staton S.E."/>
            <person name="Cottret L."/>
            <person name="Lelandais-Briere C."/>
            <person name="Owens G.L."/>
            <person name="Carrere S."/>
            <person name="Mayjonade B."/>
            <person name="Legrand L."/>
            <person name="Gill N."/>
            <person name="Kane N.C."/>
            <person name="Bowers J.E."/>
            <person name="Hubner S."/>
            <person name="Bellec A."/>
            <person name="Berard A."/>
            <person name="Berges H."/>
            <person name="Blanchet N."/>
            <person name="Boniface M.C."/>
            <person name="Brunel D."/>
            <person name="Catrice O."/>
            <person name="Chaidir N."/>
            <person name="Claudel C."/>
            <person name="Donnadieu C."/>
            <person name="Faraut T."/>
            <person name="Fievet G."/>
            <person name="Helmstetter N."/>
            <person name="King M."/>
            <person name="Knapp S.J."/>
            <person name="Lai Z."/>
            <person name="Le Paslier M.C."/>
            <person name="Lippi Y."/>
            <person name="Lorenzon L."/>
            <person name="Mandel J.R."/>
            <person name="Marage G."/>
            <person name="Marchand G."/>
            <person name="Marquand E."/>
            <person name="Bret-Mestries E."/>
            <person name="Morien E."/>
            <person name="Nambeesan S."/>
            <person name="Nguyen T."/>
            <person name="Pegot-Espagnet P."/>
            <person name="Pouilly N."/>
            <person name="Raftis F."/>
            <person name="Sallet E."/>
            <person name="Schiex T."/>
            <person name="Thomas J."/>
            <person name="Vandecasteele C."/>
            <person name="Vares D."/>
            <person name="Vear F."/>
            <person name="Vautrin S."/>
            <person name="Crespi M."/>
            <person name="Mangin B."/>
            <person name="Burke J.M."/>
            <person name="Salse J."/>
            <person name="Munos S."/>
            <person name="Vincourt P."/>
            <person name="Rieseberg L.H."/>
            <person name="Langlade N.B."/>
        </authorList>
    </citation>
    <scope>NUCLEOTIDE SEQUENCE</scope>
    <source>
        <tissue evidence="2">Leaves</tissue>
    </source>
</reference>
<sequence length="95" mass="10944">MITIPIPHLMAYMHHMYCKNLFFPFCKHIHTDNICNFENPPFTKQIHAQQQTPFDFPFSLFTHVTGDHDSGSGGTCCRRPSTDATHPHNPLRSSF</sequence>